<dbReference type="AlphaFoldDB" id="A0AA38XJM2"/>
<name>A0AA38XJM2_9EURO</name>
<dbReference type="SUPFAM" id="SSF51905">
    <property type="entry name" value="FAD/NAD(P)-binding domain"/>
    <property type="match status" value="1"/>
</dbReference>
<dbReference type="Proteomes" id="UP001172681">
    <property type="component" value="Unassembled WGS sequence"/>
</dbReference>
<evidence type="ECO:0000256" key="2">
    <source>
        <dbReference type="ARBA" id="ARBA00022827"/>
    </source>
</evidence>
<dbReference type="GO" id="GO:0004497">
    <property type="term" value="F:monooxygenase activity"/>
    <property type="evidence" value="ECO:0007669"/>
    <property type="project" value="UniProtKB-KW"/>
</dbReference>
<comment type="caution">
    <text evidence="6">The sequence shown here is derived from an EMBL/GenBank/DDBJ whole genome shotgun (WGS) entry which is preliminary data.</text>
</comment>
<keyword evidence="4" id="KW-0503">Monooxygenase</keyword>
<dbReference type="PANTHER" id="PTHR46972:SF1">
    <property type="entry name" value="FAD DEPENDENT OXIDOREDUCTASE DOMAIN-CONTAINING PROTEIN"/>
    <property type="match status" value="1"/>
</dbReference>
<dbReference type="InterPro" id="IPR002938">
    <property type="entry name" value="FAD-bd"/>
</dbReference>
<keyword evidence="1" id="KW-0285">Flavoprotein</keyword>
<evidence type="ECO:0000259" key="5">
    <source>
        <dbReference type="Pfam" id="PF01494"/>
    </source>
</evidence>
<evidence type="ECO:0000256" key="4">
    <source>
        <dbReference type="ARBA" id="ARBA00023033"/>
    </source>
</evidence>
<evidence type="ECO:0000313" key="6">
    <source>
        <dbReference type="EMBL" id="KAJ9614715.1"/>
    </source>
</evidence>
<feature type="domain" description="FAD-binding" evidence="5">
    <location>
        <begin position="6"/>
        <end position="327"/>
    </location>
</feature>
<dbReference type="GO" id="GO:0071949">
    <property type="term" value="F:FAD binding"/>
    <property type="evidence" value="ECO:0007669"/>
    <property type="project" value="InterPro"/>
</dbReference>
<keyword evidence="7" id="KW-1185">Reference proteome</keyword>
<keyword evidence="2" id="KW-0274">FAD</keyword>
<dbReference type="Gene3D" id="3.50.50.60">
    <property type="entry name" value="FAD/NAD(P)-binding domain"/>
    <property type="match status" value="1"/>
</dbReference>
<protein>
    <recommendedName>
        <fullName evidence="5">FAD-binding domain-containing protein</fullName>
    </recommendedName>
</protein>
<evidence type="ECO:0000256" key="1">
    <source>
        <dbReference type="ARBA" id="ARBA00022630"/>
    </source>
</evidence>
<gene>
    <name evidence="6" type="ORF">H2204_014523</name>
</gene>
<dbReference type="Pfam" id="PF01494">
    <property type="entry name" value="FAD_binding_3"/>
    <property type="match status" value="1"/>
</dbReference>
<evidence type="ECO:0000256" key="3">
    <source>
        <dbReference type="ARBA" id="ARBA00023002"/>
    </source>
</evidence>
<keyword evidence="3" id="KW-0560">Oxidoreductase</keyword>
<dbReference type="InterPro" id="IPR036188">
    <property type="entry name" value="FAD/NAD-bd_sf"/>
</dbReference>
<organism evidence="6 7">
    <name type="scientific">Knufia peltigerae</name>
    <dbReference type="NCBI Taxonomy" id="1002370"/>
    <lineage>
        <taxon>Eukaryota</taxon>
        <taxon>Fungi</taxon>
        <taxon>Dikarya</taxon>
        <taxon>Ascomycota</taxon>
        <taxon>Pezizomycotina</taxon>
        <taxon>Eurotiomycetes</taxon>
        <taxon>Chaetothyriomycetidae</taxon>
        <taxon>Chaetothyriales</taxon>
        <taxon>Trichomeriaceae</taxon>
        <taxon>Knufia</taxon>
    </lineage>
</organism>
<accession>A0AA38XJM2</accession>
<dbReference type="EMBL" id="JAPDRN010000188">
    <property type="protein sequence ID" value="KAJ9614715.1"/>
    <property type="molecule type" value="Genomic_DNA"/>
</dbReference>
<proteinExistence type="predicted"/>
<dbReference type="PRINTS" id="PR00420">
    <property type="entry name" value="RNGMNOXGNASE"/>
</dbReference>
<dbReference type="PANTHER" id="PTHR46972">
    <property type="entry name" value="MONOOXYGENASE ASQM-RELATED"/>
    <property type="match status" value="1"/>
</dbReference>
<reference evidence="6" key="1">
    <citation type="submission" date="2022-10" db="EMBL/GenBank/DDBJ databases">
        <title>Culturing micro-colonial fungi from biological soil crusts in the Mojave desert and describing Neophaeococcomyces mojavensis, and introducing the new genera and species Taxawa tesnikishii.</title>
        <authorList>
            <person name="Kurbessoian T."/>
            <person name="Stajich J.E."/>
        </authorList>
    </citation>
    <scope>NUCLEOTIDE SEQUENCE</scope>
    <source>
        <strain evidence="6">TK_35</strain>
    </source>
</reference>
<sequence>MSQNHIIIVGAGPSGLTLAALLQRHGLSFTLYEREPNISSRFQGGSLDLHPDSGQRALEVAGLEASFKKHARYHDQDYRFMDKHAKDWLFHKAPPGAEGRPEIDRSMLRKILLESIDPENLKWDHHISKITPHSLGKFEIHFANQASSAVGDLVVGADGAWSKVRPLLTSTQPEYTGLTVIDCRISNLDQKFPQLGEFVGRGTVFSLSDGSGIFMQRNGDESLRVYPCLKVPEKWISESGIDWTDHKGVKDMLLNDIYADWDDRLKEVIRNLDPAWTPRAQWRMPLGMRYETHPGLTLIGDSLHVMSWFAGEGANLAMLDALDLFLCIQAHPTDLEAAVRKYEEQVMGRADSTNKMSQDLLEEAMADDSPRAYAASMAKAMDVWFADGRLLEEVEIQ</sequence>
<evidence type="ECO:0000313" key="7">
    <source>
        <dbReference type="Proteomes" id="UP001172681"/>
    </source>
</evidence>